<dbReference type="SUPFAM" id="SSF51735">
    <property type="entry name" value="NAD(P)-binding Rossmann-fold domains"/>
    <property type="match status" value="1"/>
</dbReference>
<reference evidence="4 5" key="1">
    <citation type="submission" date="2019-09" db="EMBL/GenBank/DDBJ databases">
        <title>Phylogeny of genus Pseudoclavibacter and closely related genus.</title>
        <authorList>
            <person name="Li Y."/>
        </authorList>
    </citation>
    <scope>NUCLEOTIDE SEQUENCE [LARGE SCALE GENOMIC DNA]</scope>
    <source>
        <strain evidence="4 5">DSM 23821</strain>
    </source>
</reference>
<dbReference type="AlphaFoldDB" id="A0A7J5BN92"/>
<dbReference type="Proteomes" id="UP000467240">
    <property type="component" value="Unassembled WGS sequence"/>
</dbReference>
<keyword evidence="5" id="KW-1185">Reference proteome</keyword>
<dbReference type="PANTHER" id="PTHR11645">
    <property type="entry name" value="PYRROLINE-5-CARBOXYLATE REDUCTASE"/>
    <property type="match status" value="1"/>
</dbReference>
<proteinExistence type="inferred from homology"/>
<gene>
    <name evidence="4" type="ORF">F8O01_15280</name>
</gene>
<dbReference type="Pfam" id="PF03807">
    <property type="entry name" value="F420_oxidored"/>
    <property type="match status" value="1"/>
</dbReference>
<evidence type="ECO:0000313" key="4">
    <source>
        <dbReference type="EMBL" id="KAB1653430.1"/>
    </source>
</evidence>
<dbReference type="OrthoDB" id="4425838at2"/>
<feature type="domain" description="Pyrroline-5-carboxylate reductase catalytic N-terminal" evidence="3">
    <location>
        <begin position="38"/>
        <end position="130"/>
    </location>
</feature>
<comment type="similarity">
    <text evidence="1">Belongs to the pyrroline-5-carboxylate reductase family.</text>
</comment>
<comment type="caution">
    <text evidence="4">The sequence shown here is derived from an EMBL/GenBank/DDBJ whole genome shotgun (WGS) entry which is preliminary data.</text>
</comment>
<sequence>MHDVGPNGRGDVTEAGAHDHDPSSRGSGGSTLDVIGAVGLIGVGEIASAIVDGLCEGRDEAPPVYLSPRNAETAAALAARYPSVRVCRDNQEVVDASATVILSVRPDIAVHVLDELRIPEGRLLVSAVAGLTHESVRQSTGEHVTVVRAIPLPSVRQREGVTAIFAPDARASELFDGLGGTLAVDEAAAFDAIQATTATLPTHLAYLSAIAVWLDSHGVRGPAAEGYVRSMFRGLAGALDDGSRSLSELALAHETPAGINEQLRSAWFTNTNRDELAHTLDDVLARLRP</sequence>
<dbReference type="InterPro" id="IPR036291">
    <property type="entry name" value="NAD(P)-bd_dom_sf"/>
</dbReference>
<dbReference type="Gene3D" id="3.40.50.720">
    <property type="entry name" value="NAD(P)-binding Rossmann-like Domain"/>
    <property type="match status" value="1"/>
</dbReference>
<dbReference type="InterPro" id="IPR028939">
    <property type="entry name" value="P5C_Rdtase_cat_N"/>
</dbReference>
<evidence type="ECO:0000256" key="2">
    <source>
        <dbReference type="SAM" id="MobiDB-lite"/>
    </source>
</evidence>
<dbReference type="PANTHER" id="PTHR11645:SF13">
    <property type="entry name" value="PYRROLINE-5-CARBOXYLATE REDUCTASE CATALYTIC N-TERMINAL DOMAIN-CONTAINING PROTEIN"/>
    <property type="match status" value="1"/>
</dbReference>
<evidence type="ECO:0000256" key="1">
    <source>
        <dbReference type="ARBA" id="ARBA00005525"/>
    </source>
</evidence>
<accession>A0A7J5BN92</accession>
<name>A0A7J5BN92_9MICO</name>
<dbReference type="GO" id="GO:0004735">
    <property type="term" value="F:pyrroline-5-carboxylate reductase activity"/>
    <property type="evidence" value="ECO:0007669"/>
    <property type="project" value="TreeGrafter"/>
</dbReference>
<protein>
    <submittedName>
        <fullName evidence="4">Pyrroline-5-carboxylate reductase</fullName>
    </submittedName>
</protein>
<dbReference type="EMBL" id="WBJZ01000023">
    <property type="protein sequence ID" value="KAB1653430.1"/>
    <property type="molecule type" value="Genomic_DNA"/>
</dbReference>
<feature type="region of interest" description="Disordered" evidence="2">
    <location>
        <begin position="1"/>
        <end position="30"/>
    </location>
</feature>
<evidence type="ECO:0000313" key="5">
    <source>
        <dbReference type="Proteomes" id="UP000467240"/>
    </source>
</evidence>
<organism evidence="4 5">
    <name type="scientific">Pseudoclavibacter chungangensis</name>
    <dbReference type="NCBI Taxonomy" id="587635"/>
    <lineage>
        <taxon>Bacteria</taxon>
        <taxon>Bacillati</taxon>
        <taxon>Actinomycetota</taxon>
        <taxon>Actinomycetes</taxon>
        <taxon>Micrococcales</taxon>
        <taxon>Microbacteriaceae</taxon>
        <taxon>Pseudoclavibacter</taxon>
    </lineage>
</organism>
<dbReference type="GO" id="GO:0055129">
    <property type="term" value="P:L-proline biosynthetic process"/>
    <property type="evidence" value="ECO:0007669"/>
    <property type="project" value="TreeGrafter"/>
</dbReference>
<evidence type="ECO:0000259" key="3">
    <source>
        <dbReference type="Pfam" id="PF03807"/>
    </source>
</evidence>